<name>A0AAW4BBZ1_VIBAN</name>
<dbReference type="Pfam" id="PF18185">
    <property type="entry name" value="STALD"/>
    <property type="match status" value="1"/>
</dbReference>
<evidence type="ECO:0000256" key="4">
    <source>
        <dbReference type="ARBA" id="ARBA00034327"/>
    </source>
</evidence>
<sequence length="480" mass="55637">MMDLRKKAFLRDLEKELAEENVAVFAGAGMSAGSGFVNWAELLRPIAEELGLDVDKENDLVALAQYHCNDNANNRSQLNQRLIDEFSRKSIETENHRILCRLPIRTYWTTNYDKIIENALEKSGKVSDVKHTNDHLSTTKPKRDAVVYKMHGDVEHASQAVLTKDDYERYHVKMDQYLANLKSDLISKTFIFIGFSFTDPNLDYILSRVRVAYENNQRRHYCFIRNIKKDKNEEEADFEYRKRKQLFFIKDLERFNIKTILVDEYEEITDLLIKLEIKYKSRTIFISGAACEYGDLEEKEALRFVYDLSKMLVKNNLRIVSGFGVGIGSTVISSVLEETFNNKLAKIEDHLVLRPFPQSTEGEQPLSSLWTKYREDMINYAGIALFLFGNKQAGNDIILSNGMREEYEIAKKQGLLLLPVGSTGYMAEELWTELNSEIQKRTDLSLRMKELYKKLGTEKFNANNVIDIIMEIISLRDEEQ</sequence>
<dbReference type="PROSITE" id="PS50305">
    <property type="entry name" value="SIRTUIN"/>
    <property type="match status" value="1"/>
</dbReference>
<evidence type="ECO:0000313" key="10">
    <source>
        <dbReference type="EMBL" id="MBF4435266.1"/>
    </source>
</evidence>
<dbReference type="Proteomes" id="UP000786185">
    <property type="component" value="Unassembled WGS sequence"/>
</dbReference>
<dbReference type="GO" id="GO:0051607">
    <property type="term" value="P:defense response to virus"/>
    <property type="evidence" value="ECO:0007669"/>
    <property type="project" value="UniProtKB-KW"/>
</dbReference>
<evidence type="ECO:0000256" key="1">
    <source>
        <dbReference type="ARBA" id="ARBA00022801"/>
    </source>
</evidence>
<protein>
    <recommendedName>
        <fullName evidence="6">NAD(+) hydrolase ThsA</fullName>
        <ecNumber evidence="4">3.2.2.5</ecNumber>
    </recommendedName>
</protein>
<keyword evidence="1" id="KW-0378">Hydrolase</keyword>
<feature type="domain" description="Deacetylase sirtuin-type" evidence="9">
    <location>
        <begin position="3"/>
        <end position="297"/>
    </location>
</feature>
<dbReference type="InterPro" id="IPR026590">
    <property type="entry name" value="Ssirtuin_cat_dom"/>
</dbReference>
<reference evidence="10" key="1">
    <citation type="journal article" date="2021" name="PeerJ">
        <title>Analysis of 44 Vibrio anguillarum genomes reveals high genetic diversity.</title>
        <authorList>
            <person name="Hansen M.J."/>
            <person name="Dalsgaard I."/>
        </authorList>
    </citation>
    <scope>NUCLEOTIDE SEQUENCE</scope>
    <source>
        <strain evidence="10">850617-1/1</strain>
    </source>
</reference>
<organism evidence="10 11">
    <name type="scientific">Vibrio anguillarum</name>
    <name type="common">Listonella anguillarum</name>
    <dbReference type="NCBI Taxonomy" id="55601"/>
    <lineage>
        <taxon>Bacteria</taxon>
        <taxon>Pseudomonadati</taxon>
        <taxon>Pseudomonadota</taxon>
        <taxon>Gammaproteobacteria</taxon>
        <taxon>Vibrionales</taxon>
        <taxon>Vibrionaceae</taxon>
        <taxon>Vibrio</taxon>
    </lineage>
</organism>
<comment type="catalytic activity">
    <reaction evidence="7">
        <text>NAD(+) + H2O = ADP-D-ribose + nicotinamide + H(+)</text>
        <dbReference type="Rhea" id="RHEA:16301"/>
        <dbReference type="ChEBI" id="CHEBI:15377"/>
        <dbReference type="ChEBI" id="CHEBI:15378"/>
        <dbReference type="ChEBI" id="CHEBI:17154"/>
        <dbReference type="ChEBI" id="CHEBI:57540"/>
        <dbReference type="ChEBI" id="CHEBI:57967"/>
        <dbReference type="EC" id="3.2.2.5"/>
    </reaction>
    <physiologicalReaction direction="left-to-right" evidence="7">
        <dbReference type="Rhea" id="RHEA:16302"/>
    </physiologicalReaction>
</comment>
<gene>
    <name evidence="10" type="ORF">ERJ77_12185</name>
</gene>
<evidence type="ECO:0000256" key="7">
    <source>
        <dbReference type="ARBA" id="ARBA00047575"/>
    </source>
</evidence>
<dbReference type="EC" id="3.2.2.5" evidence="4"/>
<evidence type="ECO:0000256" key="3">
    <source>
        <dbReference type="ARBA" id="ARBA00023118"/>
    </source>
</evidence>
<dbReference type="InterPro" id="IPR041486">
    <property type="entry name" value="ThsA_STALD"/>
</dbReference>
<keyword evidence="2" id="KW-0520">NAD</keyword>
<comment type="caution">
    <text evidence="8">Lacks conserved residue(s) required for the propagation of feature annotation.</text>
</comment>
<evidence type="ECO:0000256" key="2">
    <source>
        <dbReference type="ARBA" id="ARBA00023027"/>
    </source>
</evidence>
<evidence type="ECO:0000313" key="11">
    <source>
        <dbReference type="Proteomes" id="UP000786185"/>
    </source>
</evidence>
<keyword evidence="3" id="KW-0051">Antiviral defense</keyword>
<evidence type="ECO:0000256" key="5">
    <source>
        <dbReference type="ARBA" id="ARBA00035014"/>
    </source>
</evidence>
<proteinExistence type="inferred from homology"/>
<dbReference type="Pfam" id="PF13289">
    <property type="entry name" value="SIR2_2"/>
    <property type="match status" value="1"/>
</dbReference>
<dbReference type="CDD" id="cd01406">
    <property type="entry name" value="SIR2-like"/>
    <property type="match status" value="1"/>
</dbReference>
<dbReference type="InterPro" id="IPR029035">
    <property type="entry name" value="DHS-like_NAD/FAD-binding_dom"/>
</dbReference>
<dbReference type="AlphaFoldDB" id="A0AAW4BBZ1"/>
<dbReference type="SUPFAM" id="SSF52467">
    <property type="entry name" value="DHS-like NAD/FAD-binding domain"/>
    <property type="match status" value="1"/>
</dbReference>
<evidence type="ECO:0000256" key="6">
    <source>
        <dbReference type="ARBA" id="ARBA00035033"/>
    </source>
</evidence>
<comment type="similarity">
    <text evidence="5">Belongs to the soluble Thoeris ThsA family.</text>
</comment>
<evidence type="ECO:0000259" key="9">
    <source>
        <dbReference type="PROSITE" id="PS50305"/>
    </source>
</evidence>
<evidence type="ECO:0000256" key="8">
    <source>
        <dbReference type="PROSITE-ProRule" id="PRU00236"/>
    </source>
</evidence>
<accession>A0AAW4BBZ1</accession>
<comment type="caution">
    <text evidence="10">The sequence shown here is derived from an EMBL/GenBank/DDBJ whole genome shotgun (WGS) entry which is preliminary data.</text>
</comment>
<dbReference type="EMBL" id="SCLC01000007">
    <property type="protein sequence ID" value="MBF4435266.1"/>
    <property type="molecule type" value="Genomic_DNA"/>
</dbReference>
<dbReference type="GO" id="GO:0003953">
    <property type="term" value="F:NAD+ nucleosidase activity"/>
    <property type="evidence" value="ECO:0007669"/>
    <property type="project" value="UniProtKB-EC"/>
</dbReference>